<keyword evidence="2" id="KW-1185">Reference proteome</keyword>
<accession>A0ACC1KY71</accession>
<proteinExistence type="predicted"/>
<sequence length="465" mass="51666">MFFCTLRRRPSWGKCSGETGTGKSEAKRLALRMLSFLRPHARRDTQVFDKIIEAEIVIEAFGNAKTVAHANASRVGIYTELQFDELGRIAGAKYCDYMLDRSRVAHVPDNERNFHVLHYLVNGARSDERSALGVTQGAYEYLCRPGTIQRLPGVDDAAQFQDLRTAMHSLGLRQKYQECIFQVLAAILGLGNLQLEDQRDATAAEAAYIKNVDLLGHVAALLGVDAGSLQQAVTYHTRMIGRELCTVYLDAAGSRARCDALARHLYAQLFGWIVERINRTLGSDHGVCSSHIGLLDLPGFQDSKRSTFEHFVFNYANERVHHFVNHHVFGIGRDEYAAEGVGHILNTVPHVDNTGCLDLFMKPGTGLLFIMDRFTKTNKKDKGRNAKSGHEGDAKLVELFDEVHADAGGGAKRGAATSAPWYVGCKRANEFGISHFARKVTYSADRFADCNTDRLGVDFYTLFRG</sequence>
<feature type="non-terminal residue" evidence="1">
    <location>
        <position position="465"/>
    </location>
</feature>
<evidence type="ECO:0000313" key="2">
    <source>
        <dbReference type="Proteomes" id="UP001140087"/>
    </source>
</evidence>
<comment type="caution">
    <text evidence="1">The sequence shown here is derived from an EMBL/GenBank/DDBJ whole genome shotgun (WGS) entry which is preliminary data.</text>
</comment>
<dbReference type="EMBL" id="JANBUN010001575">
    <property type="protein sequence ID" value="KAJ2797542.1"/>
    <property type="molecule type" value="Genomic_DNA"/>
</dbReference>
<name>A0ACC1KY71_9FUNG</name>
<organism evidence="1 2">
    <name type="scientific">Coemansia helicoidea</name>
    <dbReference type="NCBI Taxonomy" id="1286919"/>
    <lineage>
        <taxon>Eukaryota</taxon>
        <taxon>Fungi</taxon>
        <taxon>Fungi incertae sedis</taxon>
        <taxon>Zoopagomycota</taxon>
        <taxon>Kickxellomycotina</taxon>
        <taxon>Kickxellomycetes</taxon>
        <taxon>Kickxellales</taxon>
        <taxon>Kickxellaceae</taxon>
        <taxon>Coemansia</taxon>
    </lineage>
</organism>
<gene>
    <name evidence="1" type="ORF">H4R21_004281</name>
</gene>
<evidence type="ECO:0000313" key="1">
    <source>
        <dbReference type="EMBL" id="KAJ2797542.1"/>
    </source>
</evidence>
<protein>
    <submittedName>
        <fullName evidence="1">Uncharacterized protein</fullName>
    </submittedName>
</protein>
<dbReference type="Proteomes" id="UP001140087">
    <property type="component" value="Unassembled WGS sequence"/>
</dbReference>
<reference evidence="1" key="1">
    <citation type="submission" date="2022-07" db="EMBL/GenBank/DDBJ databases">
        <title>Phylogenomic reconstructions and comparative analyses of Kickxellomycotina fungi.</title>
        <authorList>
            <person name="Reynolds N.K."/>
            <person name="Stajich J.E."/>
            <person name="Barry K."/>
            <person name="Grigoriev I.V."/>
            <person name="Crous P."/>
            <person name="Smith M.E."/>
        </authorList>
    </citation>
    <scope>NUCLEOTIDE SEQUENCE</scope>
    <source>
        <strain evidence="1">BCRC 34780</strain>
    </source>
</reference>